<organism evidence="6 7">
    <name type="scientific">Metarhizium brunneum</name>
    <dbReference type="NCBI Taxonomy" id="500148"/>
    <lineage>
        <taxon>Eukaryota</taxon>
        <taxon>Fungi</taxon>
        <taxon>Dikarya</taxon>
        <taxon>Ascomycota</taxon>
        <taxon>Pezizomycotina</taxon>
        <taxon>Sordariomycetes</taxon>
        <taxon>Hypocreomycetidae</taxon>
        <taxon>Hypocreales</taxon>
        <taxon>Clavicipitaceae</taxon>
        <taxon>Metarhizium</taxon>
    </lineage>
</organism>
<evidence type="ECO:0000256" key="3">
    <source>
        <dbReference type="ARBA" id="ARBA00023004"/>
    </source>
</evidence>
<feature type="compositionally biased region" description="Basic and acidic residues" evidence="4">
    <location>
        <begin position="481"/>
        <end position="494"/>
    </location>
</feature>
<dbReference type="SUPFAM" id="SSF51197">
    <property type="entry name" value="Clavaminate synthase-like"/>
    <property type="match status" value="1"/>
</dbReference>
<dbReference type="Gene3D" id="2.60.120.330">
    <property type="entry name" value="B-lactam Antibiotic, Isopenicillin N Synthase, Chain"/>
    <property type="match status" value="1"/>
</dbReference>
<keyword evidence="2" id="KW-0560">Oxidoreductase</keyword>
<proteinExistence type="predicted"/>
<evidence type="ECO:0000256" key="2">
    <source>
        <dbReference type="ARBA" id="ARBA00023002"/>
    </source>
</evidence>
<dbReference type="PANTHER" id="PTHR10209">
    <property type="entry name" value="OXIDOREDUCTASE, 2OG-FE II OXYGENASE FAMILY PROTEIN"/>
    <property type="match status" value="1"/>
</dbReference>
<evidence type="ECO:0000259" key="5">
    <source>
        <dbReference type="Pfam" id="PF14226"/>
    </source>
</evidence>
<dbReference type="GO" id="GO:0016491">
    <property type="term" value="F:oxidoreductase activity"/>
    <property type="evidence" value="ECO:0007669"/>
    <property type="project" value="UniProtKB-KW"/>
</dbReference>
<dbReference type="RefSeq" id="XP_014540411.2">
    <property type="nucleotide sequence ID" value="XM_014684925.2"/>
</dbReference>
<evidence type="ECO:0000313" key="7">
    <source>
        <dbReference type="Proteomes" id="UP000510686"/>
    </source>
</evidence>
<keyword evidence="1" id="KW-0479">Metal-binding</keyword>
<dbReference type="InterPro" id="IPR026992">
    <property type="entry name" value="DIOX_N"/>
</dbReference>
<reference evidence="6 7" key="1">
    <citation type="submission" date="2020-07" db="EMBL/GenBank/DDBJ databases">
        <title>Telomere length de novo assembly of all 7 chromosomes of the fungus, Metarhizium brunneum, using a novel assembly pipeline.</title>
        <authorList>
            <person name="Saud z."/>
            <person name="Kortsinoglou A."/>
            <person name="Kouvelis V.N."/>
            <person name="Butt T.M."/>
        </authorList>
    </citation>
    <scope>NUCLEOTIDE SEQUENCE [LARGE SCALE GENOMIC DNA]</scope>
    <source>
        <strain evidence="6 7">4556</strain>
    </source>
</reference>
<feature type="region of interest" description="Disordered" evidence="4">
    <location>
        <begin position="481"/>
        <end position="510"/>
    </location>
</feature>
<dbReference type="GeneID" id="26246773"/>
<dbReference type="InterPro" id="IPR027443">
    <property type="entry name" value="IPNS-like_sf"/>
</dbReference>
<dbReference type="AlphaFoldDB" id="A0A7D5Z527"/>
<gene>
    <name evidence="6" type="ORF">G6M90_00g052850</name>
</gene>
<dbReference type="Proteomes" id="UP000510686">
    <property type="component" value="Chromosome 3"/>
</dbReference>
<sequence length="510" mass="56568">MTEQVPIIDLTAYYNGGLPAQEAIRAIHDAASTWGFFLITKTRVSPRVQSSLVSMSRTFFDLPLESKMALDVHSGGVAWRGYMPLGGEHTHGRLDWKEGLYVGPEHADDHPLAGLPLHGRNQFPDFDLPEMRPTVLKYVDQVTELGKTLTDMFSLALGLSRAELRQTLLEPEPVVLFRCFKYQAVEGQLFQDKIVGVGDREKSRDGTGEQSFGIGEHTGKAVSRLKYTRDALIIAIDFGFLTILKVDSPGLQILSPSDKWVDVPVLEDSFIVNSDRGPDGVPDGVELKTMIQVFEKLGLRYRTWTYKSKPDSIGRVEALALPPRNSPRVAGVAYERPDNGGGHIAVCTNPGTPYRRYIDYQTNPKGIDVTGEVRKSLIYGYFYLDKKASEGEFVKKQLAAISLMETDEANLNLPGGSQDELMEVVYDDQLPPLTRGDYEGLNCPALLATLSAPPNMEAGRSIEDGHFLRTRADGDCDKARETANQQIKKDKQLAKQEQVSTTPGERHQKV</sequence>
<dbReference type="Pfam" id="PF14226">
    <property type="entry name" value="DIOX_N"/>
    <property type="match status" value="1"/>
</dbReference>
<evidence type="ECO:0000256" key="1">
    <source>
        <dbReference type="ARBA" id="ARBA00022723"/>
    </source>
</evidence>
<feature type="domain" description="Non-haem dioxygenase N-terminal" evidence="5">
    <location>
        <begin position="5"/>
        <end position="125"/>
    </location>
</feature>
<dbReference type="OrthoDB" id="627829at2759"/>
<dbReference type="GO" id="GO:0046872">
    <property type="term" value="F:metal ion binding"/>
    <property type="evidence" value="ECO:0007669"/>
    <property type="project" value="UniProtKB-KW"/>
</dbReference>
<evidence type="ECO:0000256" key="4">
    <source>
        <dbReference type="SAM" id="MobiDB-lite"/>
    </source>
</evidence>
<keyword evidence="3" id="KW-0408">Iron</keyword>
<protein>
    <recommendedName>
        <fullName evidence="5">Non-haem dioxygenase N-terminal domain-containing protein</fullName>
    </recommendedName>
</protein>
<name>A0A7D5Z527_9HYPO</name>
<dbReference type="KEGG" id="mbrn:26246773"/>
<dbReference type="PANTHER" id="PTHR10209:SF881">
    <property type="entry name" value="FI07970P-RELATED"/>
    <property type="match status" value="1"/>
</dbReference>
<dbReference type="EMBL" id="CP058934">
    <property type="protein sequence ID" value="QLI69166.1"/>
    <property type="molecule type" value="Genomic_DNA"/>
</dbReference>
<accession>A0A7D5Z527</accession>
<keyword evidence="7" id="KW-1185">Reference proteome</keyword>
<evidence type="ECO:0000313" key="6">
    <source>
        <dbReference type="EMBL" id="QLI69166.1"/>
    </source>
</evidence>